<comment type="caution">
    <text evidence="8">The sequence shown here is derived from an EMBL/GenBank/DDBJ whole genome shotgun (WGS) entry which is preliminary data.</text>
</comment>
<protein>
    <submittedName>
        <fullName evidence="8">(Fe-S)-binding protein</fullName>
    </submittedName>
</protein>
<keyword evidence="6" id="KW-0812">Transmembrane</keyword>
<dbReference type="RefSeq" id="WP_150438127.1">
    <property type="nucleotide sequence ID" value="NZ_VYKL01000004.1"/>
</dbReference>
<dbReference type="EMBL" id="VYKL01000004">
    <property type="protein sequence ID" value="KAA9031662.1"/>
    <property type="molecule type" value="Genomic_DNA"/>
</dbReference>
<dbReference type="Gene3D" id="1.10.1060.10">
    <property type="entry name" value="Alpha-helical ferredoxin"/>
    <property type="match status" value="1"/>
</dbReference>
<keyword evidence="1" id="KW-0004">4Fe-4S</keyword>
<accession>A0A5J5I781</accession>
<dbReference type="GO" id="GO:0005886">
    <property type="term" value="C:plasma membrane"/>
    <property type="evidence" value="ECO:0007669"/>
    <property type="project" value="TreeGrafter"/>
</dbReference>
<dbReference type="GO" id="GO:0051539">
    <property type="term" value="F:4 iron, 4 sulfur cluster binding"/>
    <property type="evidence" value="ECO:0007669"/>
    <property type="project" value="UniProtKB-KW"/>
</dbReference>
<evidence type="ECO:0000256" key="5">
    <source>
        <dbReference type="ARBA" id="ARBA00023014"/>
    </source>
</evidence>
<gene>
    <name evidence="8" type="ORF">F4V44_01050</name>
</gene>
<feature type="transmembrane region" description="Helical" evidence="6">
    <location>
        <begin position="107"/>
        <end position="128"/>
    </location>
</feature>
<dbReference type="PROSITE" id="PS00198">
    <property type="entry name" value="4FE4S_FER_1"/>
    <property type="match status" value="1"/>
</dbReference>
<dbReference type="AlphaFoldDB" id="A0A5J5I781"/>
<reference evidence="8 9" key="1">
    <citation type="submission" date="2019-09" db="EMBL/GenBank/DDBJ databases">
        <title>Whole genome sequences of isolates from the Mars Exploration Rovers.</title>
        <authorList>
            <person name="Seuylemezian A."/>
            <person name="Vaishampayan P."/>
        </authorList>
    </citation>
    <scope>NUCLEOTIDE SEQUENCE [LARGE SCALE GENOMIC DNA]</scope>
    <source>
        <strain evidence="8 9">MER_TA_151</strain>
    </source>
</reference>
<evidence type="ECO:0000259" key="7">
    <source>
        <dbReference type="PROSITE" id="PS51379"/>
    </source>
</evidence>
<organism evidence="8 9">
    <name type="scientific">Niallia endozanthoxylica</name>
    <dbReference type="NCBI Taxonomy" id="2036016"/>
    <lineage>
        <taxon>Bacteria</taxon>
        <taxon>Bacillati</taxon>
        <taxon>Bacillota</taxon>
        <taxon>Bacilli</taxon>
        <taxon>Bacillales</taxon>
        <taxon>Bacillaceae</taxon>
        <taxon>Niallia</taxon>
    </lineage>
</organism>
<proteinExistence type="predicted"/>
<keyword evidence="2" id="KW-0479">Metal-binding</keyword>
<feature type="transmembrane region" description="Helical" evidence="6">
    <location>
        <begin position="148"/>
        <end position="171"/>
    </location>
</feature>
<evidence type="ECO:0000313" key="8">
    <source>
        <dbReference type="EMBL" id="KAA9031662.1"/>
    </source>
</evidence>
<keyword evidence="4" id="KW-0408">Iron</keyword>
<dbReference type="GO" id="GO:0046872">
    <property type="term" value="F:metal ion binding"/>
    <property type="evidence" value="ECO:0007669"/>
    <property type="project" value="UniProtKB-KW"/>
</dbReference>
<keyword evidence="5" id="KW-0411">Iron-sulfur</keyword>
<feature type="transmembrane region" description="Helical" evidence="6">
    <location>
        <begin position="177"/>
        <end position="193"/>
    </location>
</feature>
<keyword evidence="9" id="KW-1185">Reference proteome</keyword>
<dbReference type="InterPro" id="IPR017900">
    <property type="entry name" value="4Fe4S_Fe_S_CS"/>
</dbReference>
<dbReference type="SUPFAM" id="SSF103501">
    <property type="entry name" value="Respiratory nitrate reductase 1 gamma chain"/>
    <property type="match status" value="1"/>
</dbReference>
<feature type="transmembrane region" description="Helical" evidence="6">
    <location>
        <begin position="6"/>
        <end position="26"/>
    </location>
</feature>
<dbReference type="InterPro" id="IPR051460">
    <property type="entry name" value="HdrC_iron-sulfur_subunit"/>
</dbReference>
<feature type="transmembrane region" description="Helical" evidence="6">
    <location>
        <begin position="69"/>
        <end position="95"/>
    </location>
</feature>
<dbReference type="Proteomes" id="UP000326671">
    <property type="component" value="Unassembled WGS sequence"/>
</dbReference>
<keyword evidence="6" id="KW-1133">Transmembrane helix</keyword>
<feature type="domain" description="4Fe-4S ferredoxin-type" evidence="7">
    <location>
        <begin position="269"/>
        <end position="298"/>
    </location>
</feature>
<dbReference type="PROSITE" id="PS51379">
    <property type="entry name" value="4FE4S_FER_2"/>
    <property type="match status" value="1"/>
</dbReference>
<dbReference type="SUPFAM" id="SSF46548">
    <property type="entry name" value="alpha-helical ferredoxin"/>
    <property type="match status" value="1"/>
</dbReference>
<dbReference type="Gene3D" id="1.20.950.20">
    <property type="entry name" value="Transmembrane di-heme cytochromes, Chain C"/>
    <property type="match status" value="1"/>
</dbReference>
<dbReference type="OrthoDB" id="9794954at2"/>
<evidence type="ECO:0000256" key="2">
    <source>
        <dbReference type="ARBA" id="ARBA00022723"/>
    </source>
</evidence>
<dbReference type="Pfam" id="PF02754">
    <property type="entry name" value="CCG"/>
    <property type="match status" value="2"/>
</dbReference>
<evidence type="ECO:0000256" key="3">
    <source>
        <dbReference type="ARBA" id="ARBA00023002"/>
    </source>
</evidence>
<evidence type="ECO:0000256" key="4">
    <source>
        <dbReference type="ARBA" id="ARBA00023004"/>
    </source>
</evidence>
<feature type="transmembrane region" description="Helical" evidence="6">
    <location>
        <begin position="200"/>
        <end position="220"/>
    </location>
</feature>
<name>A0A5J5I781_9BACI</name>
<dbReference type="InterPro" id="IPR017896">
    <property type="entry name" value="4Fe4S_Fe-S-bd"/>
</dbReference>
<dbReference type="GO" id="GO:0016491">
    <property type="term" value="F:oxidoreductase activity"/>
    <property type="evidence" value="ECO:0007669"/>
    <property type="project" value="UniProtKB-KW"/>
</dbReference>
<keyword evidence="3" id="KW-0560">Oxidoreductase</keyword>
<dbReference type="InterPro" id="IPR004017">
    <property type="entry name" value="Cys_rich_dom"/>
</dbReference>
<dbReference type="InterPro" id="IPR036197">
    <property type="entry name" value="NarG-like_sf"/>
</dbReference>
<dbReference type="PANTHER" id="PTHR43255">
    <property type="entry name" value="IRON-SULFUR-BINDING OXIDOREDUCTASE FADF-RELATED-RELATED"/>
    <property type="match status" value="1"/>
</dbReference>
<sequence length="691" mass="78630">MLIYLNLAAVLAVTGYALYLFFQIVYSRYLFVKLGKKPEFELNLKERLNSVLVNGFGQRKLFKDKKSGLMHFILFYGFFIIQIGLIEIIIKGFIIGYEFPLGALHKYFSLMQEWTTFLMLCGILYALYRRYGEKLKRLQLRRDIKAAVVYIALTTLTLSILLTLGFETVMLGHEPDFVYAPFSGVIAAVFSSVGTTAGTVLFFVFWWVHLLTVLSFMVFVPQSKQAHELFALFNLFFKKVGPVGRLRKIDFEDEEAEEFGVGAIENFTQQQLIDLYACAECGRCTNMCPASGTGKSLSPMELILKMRNHLTDKGASITSRTPWMPVFAFKDARANQLALQGGVGANSEVAAAIEMPNLIGDVITEDELWACTTCRNCEDQCPVMNEHVDKIVDMRRFLVMTQGEMPAEASRYFHNIERQGNPWGTNRNERIKWREGMEDIIKTVDENPEFDVLFWVGSMGSYDMRSQRIARSFARLMHKAGVKFAILGNEEKNSGDTARRLGNEYLFQELCTQNIETFQTYGVRKIVTTDPHAFNTFKNEYPEFGLEAEVVHHTQLLADLLKEGKLKPTKKVEEKVVYHDSCYIGRYNDIYGSPRDILRAIPGIDLLEMERNRENALCCGAGGGRMWMEEREGTRVNIARTEMALQVNPTLIGSNCPYCLTMLSDGTKAKEVEEQVQTLDIAEIIEKSVEF</sequence>
<dbReference type="Pfam" id="PF13187">
    <property type="entry name" value="Fer4_9"/>
    <property type="match status" value="1"/>
</dbReference>
<dbReference type="PANTHER" id="PTHR43255:SF1">
    <property type="entry name" value="IRON-SULFUR-BINDING OXIDOREDUCTASE FADF-RELATED"/>
    <property type="match status" value="1"/>
</dbReference>
<evidence type="ECO:0000256" key="1">
    <source>
        <dbReference type="ARBA" id="ARBA00022485"/>
    </source>
</evidence>
<evidence type="ECO:0000256" key="6">
    <source>
        <dbReference type="SAM" id="Phobius"/>
    </source>
</evidence>
<keyword evidence="6" id="KW-0472">Membrane</keyword>
<evidence type="ECO:0000313" key="9">
    <source>
        <dbReference type="Proteomes" id="UP000326671"/>
    </source>
</evidence>
<dbReference type="InterPro" id="IPR009051">
    <property type="entry name" value="Helical_ferredxn"/>
</dbReference>